<accession>A0ABP9EHC4</accession>
<organism evidence="2 3">
    <name type="scientific">Ferrimonas pelagia</name>
    <dbReference type="NCBI Taxonomy" id="1177826"/>
    <lineage>
        <taxon>Bacteria</taxon>
        <taxon>Pseudomonadati</taxon>
        <taxon>Pseudomonadota</taxon>
        <taxon>Gammaproteobacteria</taxon>
        <taxon>Alteromonadales</taxon>
        <taxon>Ferrimonadaceae</taxon>
        <taxon>Ferrimonas</taxon>
    </lineage>
</organism>
<keyword evidence="3" id="KW-1185">Reference proteome</keyword>
<proteinExistence type="predicted"/>
<evidence type="ECO:0000313" key="2">
    <source>
        <dbReference type="EMBL" id="GAA4876917.1"/>
    </source>
</evidence>
<evidence type="ECO:0000259" key="1">
    <source>
        <dbReference type="Pfam" id="PF00535"/>
    </source>
</evidence>
<dbReference type="PANTHER" id="PTHR22916:SF3">
    <property type="entry name" value="UDP-GLCNAC:BETAGAL BETA-1,3-N-ACETYLGLUCOSAMINYLTRANSFERASE-LIKE PROTEIN 1"/>
    <property type="match status" value="1"/>
</dbReference>
<dbReference type="EMBL" id="BAABJZ010000009">
    <property type="protein sequence ID" value="GAA4876917.1"/>
    <property type="molecule type" value="Genomic_DNA"/>
</dbReference>
<protein>
    <recommendedName>
        <fullName evidence="1">Glycosyltransferase 2-like domain-containing protein</fullName>
    </recommendedName>
</protein>
<dbReference type="RefSeq" id="WP_345333609.1">
    <property type="nucleotide sequence ID" value="NZ_BAABJZ010000009.1"/>
</dbReference>
<evidence type="ECO:0000313" key="3">
    <source>
        <dbReference type="Proteomes" id="UP001499988"/>
    </source>
</evidence>
<dbReference type="InterPro" id="IPR029044">
    <property type="entry name" value="Nucleotide-diphossugar_trans"/>
</dbReference>
<sequence>MKEKVSVLLPVYNAGKYLECCLESLLGQTYKNIEIIALNDGSTDDSLELLKKYQERDSRIKVYSRENRGLIYTLNEGLKYCTGKYIARMDSDDICRPERFERQVEWLEHNLGCALVGSSYIFIDEQGNHIGHRDVLCKHADITAYFIIGNPMCHPSIMFNRDLIGDDLYYAETAETAEDFELWLRLSRKYSVFNLGERLLYYRINSQSITSTKKDSQSRMTRKLISEHFNSIGKLDVKNFVLSDKDITRFSYFRGVFYRACRSVRLFCLALADKDFKLLSIFKVIARYNAGAIKSAVRSKELDKVKSQN</sequence>
<dbReference type="Gene3D" id="3.90.550.10">
    <property type="entry name" value="Spore Coat Polysaccharide Biosynthesis Protein SpsA, Chain A"/>
    <property type="match status" value="1"/>
</dbReference>
<name>A0ABP9EHC4_9GAMM</name>
<dbReference type="Proteomes" id="UP001499988">
    <property type="component" value="Unassembled WGS sequence"/>
</dbReference>
<comment type="caution">
    <text evidence="2">The sequence shown here is derived from an EMBL/GenBank/DDBJ whole genome shotgun (WGS) entry which is preliminary data.</text>
</comment>
<dbReference type="PANTHER" id="PTHR22916">
    <property type="entry name" value="GLYCOSYLTRANSFERASE"/>
    <property type="match status" value="1"/>
</dbReference>
<gene>
    <name evidence="2" type="ORF">GCM10023333_07720</name>
</gene>
<reference evidence="3" key="1">
    <citation type="journal article" date="2019" name="Int. J. Syst. Evol. Microbiol.">
        <title>The Global Catalogue of Microorganisms (GCM) 10K type strain sequencing project: providing services to taxonomists for standard genome sequencing and annotation.</title>
        <authorList>
            <consortium name="The Broad Institute Genomics Platform"/>
            <consortium name="The Broad Institute Genome Sequencing Center for Infectious Disease"/>
            <person name="Wu L."/>
            <person name="Ma J."/>
        </authorList>
    </citation>
    <scope>NUCLEOTIDE SEQUENCE [LARGE SCALE GENOMIC DNA]</scope>
    <source>
        <strain evidence="3">JCM 18401</strain>
    </source>
</reference>
<feature type="domain" description="Glycosyltransferase 2-like" evidence="1">
    <location>
        <begin position="6"/>
        <end position="157"/>
    </location>
</feature>
<dbReference type="InterPro" id="IPR001173">
    <property type="entry name" value="Glyco_trans_2-like"/>
</dbReference>
<dbReference type="SUPFAM" id="SSF53448">
    <property type="entry name" value="Nucleotide-diphospho-sugar transferases"/>
    <property type="match status" value="1"/>
</dbReference>
<dbReference type="Pfam" id="PF00535">
    <property type="entry name" value="Glycos_transf_2"/>
    <property type="match status" value="1"/>
</dbReference>